<evidence type="ECO:0000259" key="1">
    <source>
        <dbReference type="Pfam" id="PF22998"/>
    </source>
</evidence>
<organism evidence="2 3">
    <name type="scientific">Mycena chlorophos</name>
    <name type="common">Agaric fungus</name>
    <name type="synonym">Agaricus chlorophos</name>
    <dbReference type="NCBI Taxonomy" id="658473"/>
    <lineage>
        <taxon>Eukaryota</taxon>
        <taxon>Fungi</taxon>
        <taxon>Dikarya</taxon>
        <taxon>Basidiomycota</taxon>
        <taxon>Agaricomycotina</taxon>
        <taxon>Agaricomycetes</taxon>
        <taxon>Agaricomycetidae</taxon>
        <taxon>Agaricales</taxon>
        <taxon>Marasmiineae</taxon>
        <taxon>Mycenaceae</taxon>
        <taxon>Mycena</taxon>
    </lineage>
</organism>
<name>A0ABQ0LH52_MYCCL</name>
<proteinExistence type="predicted"/>
<dbReference type="Pfam" id="PF22998">
    <property type="entry name" value="GNAT_LYC1-like"/>
    <property type="match status" value="1"/>
</dbReference>
<reference evidence="2" key="1">
    <citation type="submission" date="2014-09" db="EMBL/GenBank/DDBJ databases">
        <title>Genome sequence of the luminous mushroom Mycena chlorophos for searching fungal bioluminescence genes.</title>
        <authorList>
            <person name="Tanaka Y."/>
            <person name="Kasuga D."/>
            <person name="Oba Y."/>
            <person name="Hase S."/>
            <person name="Sato K."/>
            <person name="Oba Y."/>
            <person name="Sakakibara Y."/>
        </authorList>
    </citation>
    <scope>NUCLEOTIDE SEQUENCE</scope>
</reference>
<accession>A0ABQ0LH52</accession>
<gene>
    <name evidence="2" type="ORF">MCHLO_07617</name>
</gene>
<sequence>MPFDLSTLSIYQATPEQTVEARRRTQHEWGRGLTLEEHLARDAAQERFPGSRDGRFMTWVLAPRNDPTTLDFKCACETFRRTGSVYDPSIGAVESVGCYGIASVFTPPTNRGQGFASHLMSLLHWVIADERLLPVASFPVDKWGAPPSPVPGLRNARFSALWTDVGEFYSSCGPYARGADGWVIRGTSTVVWDVDGNGISSSSSLGSSDSSWTWLDETGTSKLWDEDALAIQQALADSTDLCFTFLPSDGVAFFQHARLDWFTRRLEDPPTTWGLISADRKTYATWAIDPRPPTPPGLTVTCIRATVETFPALVGKLFEVARKHSITRIEVWGLSAELEDAAKGVGARVFDREEHLPAFKWYGKESEADVRWAYNERFCWC</sequence>
<dbReference type="InterPro" id="IPR053013">
    <property type="entry name" value="LAT"/>
</dbReference>
<dbReference type="EMBL" id="DF846396">
    <property type="protein sequence ID" value="GAT50371.1"/>
    <property type="molecule type" value="Genomic_DNA"/>
</dbReference>
<evidence type="ECO:0000313" key="3">
    <source>
        <dbReference type="Proteomes" id="UP000815677"/>
    </source>
</evidence>
<keyword evidence="3" id="KW-1185">Reference proteome</keyword>
<dbReference type="Gene3D" id="3.40.630.30">
    <property type="match status" value="1"/>
</dbReference>
<protein>
    <recommendedName>
        <fullName evidence="1">LYC1 C-terminal domain-containing protein</fullName>
    </recommendedName>
</protein>
<dbReference type="Proteomes" id="UP000815677">
    <property type="component" value="Unassembled WGS sequence"/>
</dbReference>
<evidence type="ECO:0000313" key="2">
    <source>
        <dbReference type="EMBL" id="GAT50371.1"/>
    </source>
</evidence>
<dbReference type="PANTHER" id="PTHR34815:SF2">
    <property type="entry name" value="N-ACETYLTRANSFERASE DOMAIN-CONTAINING PROTEIN"/>
    <property type="match status" value="1"/>
</dbReference>
<dbReference type="InterPro" id="IPR055100">
    <property type="entry name" value="GNAT_LYC1-like"/>
</dbReference>
<dbReference type="PANTHER" id="PTHR34815">
    <property type="entry name" value="LYSINE ACETYLTRANSFERASE"/>
    <property type="match status" value="1"/>
</dbReference>
<feature type="domain" description="LYC1 C-terminal" evidence="1">
    <location>
        <begin position="203"/>
        <end position="381"/>
    </location>
</feature>